<feature type="signal peptide" evidence="9">
    <location>
        <begin position="1"/>
        <end position="23"/>
    </location>
</feature>
<feature type="chain" id="PRO_5012759367" evidence="9">
    <location>
        <begin position="24"/>
        <end position="1080"/>
    </location>
</feature>
<dbReference type="InterPro" id="IPR019791">
    <property type="entry name" value="Haem_peroxidase_animal"/>
</dbReference>
<dbReference type="Proteomes" id="UP000198287">
    <property type="component" value="Unassembled WGS sequence"/>
</dbReference>
<keyword evidence="7" id="KW-0479">Metal-binding</keyword>
<reference evidence="10 11" key="1">
    <citation type="submission" date="2015-12" db="EMBL/GenBank/DDBJ databases">
        <title>The genome of Folsomia candida.</title>
        <authorList>
            <person name="Faddeeva A."/>
            <person name="Derks M.F."/>
            <person name="Anvar Y."/>
            <person name="Smit S."/>
            <person name="Van Straalen N."/>
            <person name="Roelofs D."/>
        </authorList>
    </citation>
    <scope>NUCLEOTIDE SEQUENCE [LARGE SCALE GENOMIC DNA]</scope>
    <source>
        <strain evidence="10 11">VU population</strain>
        <tissue evidence="10">Whole body</tissue>
    </source>
</reference>
<dbReference type="CDD" id="cd09823">
    <property type="entry name" value="peroxinectin_like"/>
    <property type="match status" value="1"/>
</dbReference>
<dbReference type="OMA" id="GYPMERL"/>
<dbReference type="PROSITE" id="PS50292">
    <property type="entry name" value="PEROXIDASE_3"/>
    <property type="match status" value="1"/>
</dbReference>
<dbReference type="GO" id="GO:0005576">
    <property type="term" value="C:extracellular region"/>
    <property type="evidence" value="ECO:0007669"/>
    <property type="project" value="UniProtKB-SubCell"/>
</dbReference>
<evidence type="ECO:0000313" key="11">
    <source>
        <dbReference type="Proteomes" id="UP000198287"/>
    </source>
</evidence>
<accession>A0A226EKI3</accession>
<evidence type="ECO:0000256" key="3">
    <source>
        <dbReference type="ARBA" id="ARBA00022559"/>
    </source>
</evidence>
<dbReference type="PANTHER" id="PTHR11475">
    <property type="entry name" value="OXIDASE/PEROXIDASE"/>
    <property type="match status" value="1"/>
</dbReference>
<keyword evidence="11" id="KW-1185">Reference proteome</keyword>
<dbReference type="GO" id="GO:0046872">
    <property type="term" value="F:metal ion binding"/>
    <property type="evidence" value="ECO:0007669"/>
    <property type="project" value="UniProtKB-KW"/>
</dbReference>
<keyword evidence="3 10" id="KW-0575">Peroxidase</keyword>
<keyword evidence="7" id="KW-0408">Iron</keyword>
<dbReference type="OrthoDB" id="823504at2759"/>
<evidence type="ECO:0000256" key="2">
    <source>
        <dbReference type="ARBA" id="ARBA00022525"/>
    </source>
</evidence>
<keyword evidence="5 9" id="KW-0732">Signal</keyword>
<evidence type="ECO:0000313" key="10">
    <source>
        <dbReference type="EMBL" id="OXA57627.1"/>
    </source>
</evidence>
<feature type="binding site" description="axial binding residue" evidence="7">
    <location>
        <position position="833"/>
    </location>
    <ligand>
        <name>heme b</name>
        <dbReference type="ChEBI" id="CHEBI:60344"/>
    </ligand>
    <ligandPart>
        <name>Fe</name>
        <dbReference type="ChEBI" id="CHEBI:18248"/>
    </ligandPart>
</feature>
<dbReference type="PANTHER" id="PTHR11475:SF4">
    <property type="entry name" value="CHORION PEROXIDASE"/>
    <property type="match status" value="1"/>
</dbReference>
<dbReference type="SUPFAM" id="SSF48113">
    <property type="entry name" value="Heme-dependent peroxidases"/>
    <property type="match status" value="1"/>
</dbReference>
<evidence type="ECO:0000256" key="9">
    <source>
        <dbReference type="SAM" id="SignalP"/>
    </source>
</evidence>
<evidence type="ECO:0000256" key="5">
    <source>
        <dbReference type="ARBA" id="ARBA00022729"/>
    </source>
</evidence>
<dbReference type="EMBL" id="LNIX01000003">
    <property type="protein sequence ID" value="OXA57627.1"/>
    <property type="molecule type" value="Genomic_DNA"/>
</dbReference>
<comment type="caution">
    <text evidence="10">The sequence shown here is derived from an EMBL/GenBank/DDBJ whole genome shotgun (WGS) entry which is preliminary data.</text>
</comment>
<keyword evidence="6" id="KW-0325">Glycoprotein</keyword>
<dbReference type="Pfam" id="PF03098">
    <property type="entry name" value="An_peroxidase"/>
    <property type="match status" value="1"/>
</dbReference>
<dbReference type="GO" id="GO:0020037">
    <property type="term" value="F:heme binding"/>
    <property type="evidence" value="ECO:0007669"/>
    <property type="project" value="InterPro"/>
</dbReference>
<feature type="compositionally biased region" description="Polar residues" evidence="8">
    <location>
        <begin position="98"/>
        <end position="108"/>
    </location>
</feature>
<feature type="compositionally biased region" description="Polar residues" evidence="8">
    <location>
        <begin position="252"/>
        <end position="279"/>
    </location>
</feature>
<gene>
    <name evidence="10" type="ORF">Fcan01_07040</name>
</gene>
<feature type="region of interest" description="Disordered" evidence="8">
    <location>
        <begin position="317"/>
        <end position="344"/>
    </location>
</feature>
<dbReference type="GO" id="GO:0006979">
    <property type="term" value="P:response to oxidative stress"/>
    <property type="evidence" value="ECO:0007669"/>
    <property type="project" value="InterPro"/>
</dbReference>
<keyword evidence="3 10" id="KW-0560">Oxidoreductase</keyword>
<keyword evidence="4 7" id="KW-0349">Heme</keyword>
<dbReference type="PRINTS" id="PR00457">
    <property type="entry name" value="ANPEROXIDASE"/>
</dbReference>
<keyword evidence="2" id="KW-0964">Secreted</keyword>
<feature type="region of interest" description="Disordered" evidence="8">
    <location>
        <begin position="213"/>
        <end position="286"/>
    </location>
</feature>
<evidence type="ECO:0000256" key="7">
    <source>
        <dbReference type="PIRSR" id="PIRSR619791-2"/>
    </source>
</evidence>
<comment type="subcellular location">
    <subcellularLocation>
        <location evidence="1">Secreted</location>
    </subcellularLocation>
</comment>
<dbReference type="STRING" id="158441.A0A226EKI3"/>
<organism evidence="10 11">
    <name type="scientific">Folsomia candida</name>
    <name type="common">Springtail</name>
    <dbReference type="NCBI Taxonomy" id="158441"/>
    <lineage>
        <taxon>Eukaryota</taxon>
        <taxon>Metazoa</taxon>
        <taxon>Ecdysozoa</taxon>
        <taxon>Arthropoda</taxon>
        <taxon>Hexapoda</taxon>
        <taxon>Collembola</taxon>
        <taxon>Entomobryomorpha</taxon>
        <taxon>Isotomoidea</taxon>
        <taxon>Isotomidae</taxon>
        <taxon>Proisotominae</taxon>
        <taxon>Folsomia</taxon>
    </lineage>
</organism>
<dbReference type="AlphaFoldDB" id="A0A226EKI3"/>
<dbReference type="Gene3D" id="1.10.640.10">
    <property type="entry name" value="Haem peroxidase domain superfamily, animal type"/>
    <property type="match status" value="1"/>
</dbReference>
<dbReference type="InterPro" id="IPR037120">
    <property type="entry name" value="Haem_peroxidase_sf_animal"/>
</dbReference>
<evidence type="ECO:0000256" key="1">
    <source>
        <dbReference type="ARBA" id="ARBA00004613"/>
    </source>
</evidence>
<feature type="compositionally biased region" description="Acidic residues" evidence="8">
    <location>
        <begin position="321"/>
        <end position="341"/>
    </location>
</feature>
<dbReference type="FunFam" id="1.10.640.10:FF:000003">
    <property type="entry name" value="chorion peroxidase"/>
    <property type="match status" value="1"/>
</dbReference>
<dbReference type="InterPro" id="IPR010255">
    <property type="entry name" value="Haem_peroxidase_sf"/>
</dbReference>
<sequence length="1080" mass="122548">MFSIRGFIILTVISASLIDTGNSSKNATLEDIPIKAILKDIKELTSAKGDPNRDSSKLELKRSVVGVKKHKNYEIVLYEYSDEEDVRLNADKKDADFETNSPSLTQRTNESNSSESNKKGPTPTGDDVFAPTNRTSVPPIVIKRGKLSVFEQNSNRQNSSKQYVVANGQLSHEATQLVRSTDSEDVEAENVNDEHDDIPFVWGQREGLRSGKRRHKILLRGRTPASSTAQYEDDSDEYQSSASPEREEEDGNQSVYVNSKKTQRPQTSVPKTSITSTKRPNPRKFVVEDAPGAGRWIPRRKPTGFYGSHLIGLNKSKTVVDDQENEEDREDRDEYEDDENDGVNFCKDPTGKTGICEEYFKCSVLYTESAGRINLQDYKCALGNEIGICCPLFEERDGRGQQGLGRSMMRSLMKANDTRKPLSRQIKKLIRSNVNNSIAFGSDSVAQLDEIEQDLFIRGGEVSKGLPAFGHNRFFPSSKKIRQVSEFGFESSNTRAINDRCPRSTPCGINKYRLVDGSCNNLRRQKMGQSLTPLSRVLEPAYADGRWEPRISVRGFLLPSARLLSQRFIQDRDNQNNKYTLFVMQFGQFVDHDISSVPIFTFTNGTGISCCRNGNFLPPQDRHPNCLPIEIPADDPFYSQFGQRCMNFVRSRMAPRIDCSLGYADQMNAVTHWLDLSNVYGSSETELRELRLFEGGLLQFSELADRRPLLPLKRKNNGEIDYKAGDDRVNEMQGLMIMHLIWLREHNRVAVELQNINPFWSDEQLFQEARRIVIAEYEHIIYNEWLPIIIGREYMESYSILPLSRKKAFNGYDPEIDASIENAFSAAGFRMGHSLVQGLVRLINEFGQANEAVTISNHAENAVRTRAPNQIDKWIRGLAQQPIQSFDPFVTRHLNGRLFQARGGMFGMDLSALNIQRARDHGIPGYNAFRELCQTGKRAKSFEEFKDWISPEIVDEMRRIYDHPDDVDLWIGGISESPLKGALIGPTFTCIVGDQFARTKKGDRYFYDIGDQTHSFSPDQLQELRKSSMARVLCDNGDELEAIQPSVFLQSDFDFNSLVDCRRSRIPRVNLQLWANEPTP</sequence>
<protein>
    <submittedName>
        <fullName evidence="10">Chorion peroxidase</fullName>
    </submittedName>
</protein>
<dbReference type="GO" id="GO:0004601">
    <property type="term" value="F:peroxidase activity"/>
    <property type="evidence" value="ECO:0007669"/>
    <property type="project" value="UniProtKB-KW"/>
</dbReference>
<feature type="region of interest" description="Disordered" evidence="8">
    <location>
        <begin position="93"/>
        <end position="137"/>
    </location>
</feature>
<evidence type="ECO:0000256" key="8">
    <source>
        <dbReference type="SAM" id="MobiDB-lite"/>
    </source>
</evidence>
<proteinExistence type="predicted"/>
<evidence type="ECO:0000256" key="4">
    <source>
        <dbReference type="ARBA" id="ARBA00022617"/>
    </source>
</evidence>
<name>A0A226EKI3_FOLCA</name>
<evidence type="ECO:0000256" key="6">
    <source>
        <dbReference type="ARBA" id="ARBA00023180"/>
    </source>
</evidence>